<protein>
    <submittedName>
        <fullName evidence="5">Acyltransferase</fullName>
    </submittedName>
</protein>
<dbReference type="InterPro" id="IPR050879">
    <property type="entry name" value="Acyltransferase_3"/>
</dbReference>
<dbReference type="Proteomes" id="UP000019489">
    <property type="component" value="Unassembled WGS sequence"/>
</dbReference>
<evidence type="ECO:0000259" key="3">
    <source>
        <dbReference type="Pfam" id="PF01757"/>
    </source>
</evidence>
<feature type="transmembrane region" description="Helical" evidence="2">
    <location>
        <begin position="266"/>
        <end position="292"/>
    </location>
</feature>
<comment type="caution">
    <text evidence="5">The sequence shown here is derived from an EMBL/GenBank/DDBJ whole genome shotgun (WGS) entry which is preliminary data.</text>
</comment>
<gene>
    <name evidence="5" type="ORF">N865_03275</name>
</gene>
<dbReference type="EMBL" id="AWSA01000007">
    <property type="protein sequence ID" value="EWT02821.1"/>
    <property type="molecule type" value="Genomic_DNA"/>
</dbReference>
<dbReference type="PATRIC" id="fig|1386089.3.peg.927"/>
<dbReference type="PANTHER" id="PTHR23028:SF53">
    <property type="entry name" value="ACYL_TRANSF_3 DOMAIN-CONTAINING PROTEIN"/>
    <property type="match status" value="1"/>
</dbReference>
<proteinExistence type="predicted"/>
<dbReference type="RefSeq" id="WP_051510150.1">
    <property type="nucleotide sequence ID" value="NZ_AWSA01000007.1"/>
</dbReference>
<reference evidence="5 6" key="1">
    <citation type="submission" date="2013-08" db="EMBL/GenBank/DDBJ databases">
        <title>Intrasporangium oryzae NRRL B-24470.</title>
        <authorList>
            <person name="Liu H."/>
            <person name="Wang G."/>
        </authorList>
    </citation>
    <scope>NUCLEOTIDE SEQUENCE [LARGE SCALE GENOMIC DNA]</scope>
    <source>
        <strain evidence="5 6">NRRL B-24470</strain>
    </source>
</reference>
<feature type="transmembrane region" description="Helical" evidence="2">
    <location>
        <begin position="380"/>
        <end position="401"/>
    </location>
</feature>
<feature type="transmembrane region" description="Helical" evidence="2">
    <location>
        <begin position="17"/>
        <end position="33"/>
    </location>
</feature>
<keyword evidence="5" id="KW-0808">Transferase</keyword>
<feature type="region of interest" description="Disordered" evidence="1">
    <location>
        <begin position="420"/>
        <end position="458"/>
    </location>
</feature>
<feature type="transmembrane region" description="Helical" evidence="2">
    <location>
        <begin position="328"/>
        <end position="347"/>
    </location>
</feature>
<feature type="transmembrane region" description="Helical" evidence="2">
    <location>
        <begin position="239"/>
        <end position="260"/>
    </location>
</feature>
<feature type="transmembrane region" description="Helical" evidence="2">
    <location>
        <begin position="177"/>
        <end position="196"/>
    </location>
</feature>
<evidence type="ECO:0000256" key="2">
    <source>
        <dbReference type="SAM" id="Phobius"/>
    </source>
</evidence>
<feature type="transmembrane region" description="Helical" evidence="2">
    <location>
        <begin position="304"/>
        <end position="322"/>
    </location>
</feature>
<evidence type="ECO:0000256" key="1">
    <source>
        <dbReference type="SAM" id="MobiDB-lite"/>
    </source>
</evidence>
<organism evidence="5 6">
    <name type="scientific">Intrasporangium oryzae NRRL B-24470</name>
    <dbReference type="NCBI Taxonomy" id="1386089"/>
    <lineage>
        <taxon>Bacteria</taxon>
        <taxon>Bacillati</taxon>
        <taxon>Actinomycetota</taxon>
        <taxon>Actinomycetes</taxon>
        <taxon>Micrococcales</taxon>
        <taxon>Intrasporangiaceae</taxon>
        <taxon>Intrasporangium</taxon>
    </lineage>
</organism>
<dbReference type="PANTHER" id="PTHR23028">
    <property type="entry name" value="ACETYLTRANSFERASE"/>
    <property type="match status" value="1"/>
</dbReference>
<keyword evidence="2" id="KW-0812">Transmembrane</keyword>
<name>W9G9E8_9MICO</name>
<keyword evidence="2" id="KW-1133">Transmembrane helix</keyword>
<feature type="transmembrane region" description="Helical" evidence="2">
    <location>
        <begin position="80"/>
        <end position="99"/>
    </location>
</feature>
<feature type="transmembrane region" description="Helical" evidence="2">
    <location>
        <begin position="216"/>
        <end position="232"/>
    </location>
</feature>
<feature type="domain" description="SGNH" evidence="4">
    <location>
        <begin position="508"/>
        <end position="728"/>
    </location>
</feature>
<dbReference type="GO" id="GO:0016747">
    <property type="term" value="F:acyltransferase activity, transferring groups other than amino-acyl groups"/>
    <property type="evidence" value="ECO:0007669"/>
    <property type="project" value="InterPro"/>
</dbReference>
<feature type="transmembrane region" description="Helical" evidence="2">
    <location>
        <begin position="152"/>
        <end position="170"/>
    </location>
</feature>
<dbReference type="GO" id="GO:0016020">
    <property type="term" value="C:membrane"/>
    <property type="evidence" value="ECO:0007669"/>
    <property type="project" value="TreeGrafter"/>
</dbReference>
<evidence type="ECO:0000259" key="4">
    <source>
        <dbReference type="Pfam" id="PF19040"/>
    </source>
</evidence>
<feature type="transmembrane region" description="Helical" evidence="2">
    <location>
        <begin position="39"/>
        <end position="59"/>
    </location>
</feature>
<dbReference type="Pfam" id="PF19040">
    <property type="entry name" value="SGNH"/>
    <property type="match status" value="1"/>
</dbReference>
<dbReference type="eggNOG" id="COG1835">
    <property type="taxonomic scope" value="Bacteria"/>
</dbReference>
<accession>W9G9E8</accession>
<feature type="domain" description="Acyltransferase 3" evidence="3">
    <location>
        <begin position="13"/>
        <end position="343"/>
    </location>
</feature>
<dbReference type="InterPro" id="IPR043968">
    <property type="entry name" value="SGNH"/>
</dbReference>
<evidence type="ECO:0000313" key="5">
    <source>
        <dbReference type="EMBL" id="EWT02821.1"/>
    </source>
</evidence>
<keyword evidence="5" id="KW-0012">Acyltransferase</keyword>
<evidence type="ECO:0000313" key="6">
    <source>
        <dbReference type="Proteomes" id="UP000019489"/>
    </source>
</evidence>
<keyword evidence="2" id="KW-0472">Membrane</keyword>
<dbReference type="GO" id="GO:0009103">
    <property type="term" value="P:lipopolysaccharide biosynthetic process"/>
    <property type="evidence" value="ECO:0007669"/>
    <property type="project" value="TreeGrafter"/>
</dbReference>
<dbReference type="Pfam" id="PF01757">
    <property type="entry name" value="Acyl_transf_3"/>
    <property type="match status" value="1"/>
</dbReference>
<dbReference type="OrthoDB" id="3404679at2"/>
<keyword evidence="6" id="KW-1185">Reference proteome</keyword>
<dbReference type="InterPro" id="IPR002656">
    <property type="entry name" value="Acyl_transf_3_dom"/>
</dbReference>
<sequence length="740" mass="77873">MTGSSEPRAHRRADIQGLRAVAVVGVIAAHLSGVPRGGWLGVDVFFVISGFVITGVLLRERDRTGRTSLTGFYARRARRILPAALVVLVVTVVAARWAYAPARADEVRTDALWAALFAANWHFAAQGADYFQLGQVPSPVQHFWSLGVEEQFYLVWPWLVVAAAGVLGSRTARRGRLGVATAAALVVVASLGWAAWRADADPTVAYFSSLTRAWELALGALLALVPAYAVRLPRIARWALAWGGLAGIAAAFVLTGPSVASPVPAAVWPVLATMAVLLAGTGTTGAGPWPLTNPVSRYVGDISYGLYLWHFPLIVFATSLYAPLTPLAQAAIVAATVLLAVISHHLLERPVLDAPRLTAWSDPTERHTAWGGWWRTQRRAMVAAATALACVAGGVAVTAFAEPGAFEPTAAPVAAAANGAVPAPDVSTPSAKPSALPSATTTSAAPTPTPTASAGPVEIPLGRTGAAIQAGLRGALASSSWPSVLHPAPDAWQTVGAPGMGACVATRASDPESCTFGNPKGPEIIVYGDSLGIPLLSTVIAAYGKTYKIRGMTKLACAVNGVDADFGKDDWAIPCVRHREMTIDYVRTARPRVLIMIENYAWSLKLKSGASGTAAAAEWHAADQAFVDAVKGSVGHVVILGPSMPGVAFLDCYRPGGSPRRCVTGIPKWWKVANDAERDVEGATFVDTLHWYCVDGRCPLFTRAGNIVLKGDYLHPTVQYARALAPDLAYRLAYAGVLPR</sequence>
<feature type="compositionally biased region" description="Low complexity" evidence="1">
    <location>
        <begin position="420"/>
        <end position="456"/>
    </location>
</feature>
<dbReference type="AlphaFoldDB" id="W9G9E8"/>
<dbReference type="STRING" id="1386089.N865_03275"/>